<dbReference type="Proteomes" id="UP000199700">
    <property type="component" value="Chromosome"/>
</dbReference>
<evidence type="ECO:0000259" key="4">
    <source>
        <dbReference type="Pfam" id="PF13439"/>
    </source>
</evidence>
<dbReference type="InterPro" id="IPR028098">
    <property type="entry name" value="Glyco_trans_4-like_N"/>
</dbReference>
<dbReference type="PANTHER" id="PTHR12526">
    <property type="entry name" value="GLYCOSYLTRANSFERASE"/>
    <property type="match status" value="1"/>
</dbReference>
<keyword evidence="1" id="KW-0328">Glycosyltransferase</keyword>
<evidence type="ECO:0000256" key="1">
    <source>
        <dbReference type="ARBA" id="ARBA00022676"/>
    </source>
</evidence>
<organism evidence="5 6">
    <name type="scientific">Brevibacterium sandarakinum</name>
    <dbReference type="NCBI Taxonomy" id="629680"/>
    <lineage>
        <taxon>Bacteria</taxon>
        <taxon>Bacillati</taxon>
        <taxon>Actinomycetota</taxon>
        <taxon>Actinomycetes</taxon>
        <taxon>Micrococcales</taxon>
        <taxon>Brevibacteriaceae</taxon>
        <taxon>Brevibacterium</taxon>
    </lineage>
</organism>
<feature type="domain" description="Glycosyl transferase family 1" evidence="3">
    <location>
        <begin position="215"/>
        <end position="367"/>
    </location>
</feature>
<dbReference type="STRING" id="629680.SAMN04489751_2507"/>
<sequence length="391" mass="41804">MRIAYILLDPGIGVFGTKGASVHVQEVVRTFRSLGHEVSIFCTRTDDDIPADLADVDITRLEVPRGLDRGQREIALMRLSDMLADMVVDTVSDPDAGADQGFDLVYERYSLFSTAGAEISSRLGVPLVLEVNAPLLAEQKQHRGLVHDEHAARTTAHSFVGAERIVCVSAAVAGWVNRDYPGLSDVSVVPNGVNTDRITPAATARDASGSRAVRIGFVGTLKPWHGTDRLIEACAGLNGNFHLDILGHGPESEALQKQAKALRLGDRVTFHGALAPEEIPAHLRTFDIAVAPYPAGENYFSPLKIYEYLAAGLPIVASAVGSIPDVLEGTGSATLVAADDTAALTVALQNLIDDAEVRQQMGAAARAEAMAHHSWTSRCQEILESFVLESV</sequence>
<dbReference type="SUPFAM" id="SSF53756">
    <property type="entry name" value="UDP-Glycosyltransferase/glycogen phosphorylase"/>
    <property type="match status" value="1"/>
</dbReference>
<accession>A0A1H1TZG2</accession>
<gene>
    <name evidence="5" type="ORF">SAMN04489751_2507</name>
</gene>
<dbReference type="Pfam" id="PF13439">
    <property type="entry name" value="Glyco_transf_4"/>
    <property type="match status" value="1"/>
</dbReference>
<dbReference type="Gene3D" id="3.40.50.2000">
    <property type="entry name" value="Glycogen Phosphorylase B"/>
    <property type="match status" value="2"/>
</dbReference>
<evidence type="ECO:0000259" key="3">
    <source>
        <dbReference type="Pfam" id="PF00534"/>
    </source>
</evidence>
<evidence type="ECO:0000313" key="5">
    <source>
        <dbReference type="EMBL" id="SDS65009.1"/>
    </source>
</evidence>
<dbReference type="GO" id="GO:0016757">
    <property type="term" value="F:glycosyltransferase activity"/>
    <property type="evidence" value="ECO:0007669"/>
    <property type="project" value="UniProtKB-KW"/>
</dbReference>
<evidence type="ECO:0000313" key="6">
    <source>
        <dbReference type="Proteomes" id="UP000199700"/>
    </source>
</evidence>
<dbReference type="InterPro" id="IPR001296">
    <property type="entry name" value="Glyco_trans_1"/>
</dbReference>
<keyword evidence="2" id="KW-0808">Transferase</keyword>
<reference evidence="5" key="1">
    <citation type="submission" date="2016-10" db="EMBL/GenBank/DDBJ databases">
        <authorList>
            <person name="Varghese N."/>
            <person name="Submissions S."/>
        </authorList>
    </citation>
    <scope>NUCLEOTIDE SEQUENCE [LARGE SCALE GENOMIC DNA]</scope>
    <source>
        <strain evidence="5">DSM 22082</strain>
    </source>
</reference>
<dbReference type="AlphaFoldDB" id="A0A1H1TZG2"/>
<name>A0A1H1TZG2_BRESA</name>
<dbReference type="CDD" id="cd03801">
    <property type="entry name" value="GT4_PimA-like"/>
    <property type="match status" value="1"/>
</dbReference>
<dbReference type="OrthoDB" id="9790710at2"/>
<feature type="domain" description="Glycosyltransferase subfamily 4-like N-terminal" evidence="4">
    <location>
        <begin position="19"/>
        <end position="197"/>
    </location>
</feature>
<proteinExistence type="predicted"/>
<dbReference type="EMBL" id="LT629739">
    <property type="protein sequence ID" value="SDS65009.1"/>
    <property type="molecule type" value="Genomic_DNA"/>
</dbReference>
<protein>
    <submittedName>
        <fullName evidence="5">Glycosyltransferase involved in cell wall bisynthesis</fullName>
    </submittedName>
</protein>
<dbReference type="RefSeq" id="WP_092105994.1">
    <property type="nucleotide sequence ID" value="NZ_LT629739.1"/>
</dbReference>
<evidence type="ECO:0000256" key="2">
    <source>
        <dbReference type="ARBA" id="ARBA00022679"/>
    </source>
</evidence>
<dbReference type="Pfam" id="PF00534">
    <property type="entry name" value="Glycos_transf_1"/>
    <property type="match status" value="1"/>
</dbReference>
<dbReference type="PANTHER" id="PTHR12526:SF622">
    <property type="entry name" value="GLYCOSYLTRANSFERASE (GROUP I)"/>
    <property type="match status" value="1"/>
</dbReference>
<keyword evidence="6" id="KW-1185">Reference proteome</keyword>